<keyword evidence="2 5" id="KW-0560">Oxidoreductase</keyword>
<dbReference type="NCBIfam" id="NF009464">
    <property type="entry name" value="PRK12824.1"/>
    <property type="match status" value="1"/>
</dbReference>
<dbReference type="EC" id="1.1.1.36" evidence="5"/>
<dbReference type="GO" id="GO:0018454">
    <property type="term" value="F:acetoacetyl-CoA reductase activity"/>
    <property type="evidence" value="ECO:0007669"/>
    <property type="project" value="UniProtKB-EC"/>
</dbReference>
<dbReference type="Pfam" id="PF00106">
    <property type="entry name" value="adh_short"/>
    <property type="match status" value="1"/>
</dbReference>
<dbReference type="SMART" id="SM00822">
    <property type="entry name" value="PKS_KR"/>
    <property type="match status" value="1"/>
</dbReference>
<dbReference type="PRINTS" id="PR00080">
    <property type="entry name" value="SDRFAMILY"/>
</dbReference>
<dbReference type="AlphaFoldDB" id="A0A2A4T8V8"/>
<dbReference type="PROSITE" id="PS00061">
    <property type="entry name" value="ADH_SHORT"/>
    <property type="match status" value="1"/>
</dbReference>
<dbReference type="InterPro" id="IPR057326">
    <property type="entry name" value="KR_dom"/>
</dbReference>
<name>A0A2A4T8V8_9DELT</name>
<dbReference type="PANTHER" id="PTHR42879:SF2">
    <property type="entry name" value="3-OXOACYL-[ACYL-CARRIER-PROTEIN] REDUCTASE FABG"/>
    <property type="match status" value="1"/>
</dbReference>
<evidence type="ECO:0000256" key="1">
    <source>
        <dbReference type="ARBA" id="ARBA00006484"/>
    </source>
</evidence>
<dbReference type="InterPro" id="IPR011283">
    <property type="entry name" value="Acetoacetyl-CoA_reductase"/>
</dbReference>
<dbReference type="Gene3D" id="3.40.50.720">
    <property type="entry name" value="NAD(P)-binding Rossmann-like Domain"/>
    <property type="match status" value="1"/>
</dbReference>
<comment type="caution">
    <text evidence="5">The sequence shown here is derived from an EMBL/GenBank/DDBJ whole genome shotgun (WGS) entry which is preliminary data.</text>
</comment>
<dbReference type="InterPro" id="IPR002347">
    <property type="entry name" value="SDR_fam"/>
</dbReference>
<evidence type="ECO:0000313" key="5">
    <source>
        <dbReference type="EMBL" id="PCI29794.1"/>
    </source>
</evidence>
<evidence type="ECO:0000256" key="2">
    <source>
        <dbReference type="ARBA" id="ARBA00023002"/>
    </source>
</evidence>
<dbReference type="InterPro" id="IPR020904">
    <property type="entry name" value="Sc_DH/Rdtase_CS"/>
</dbReference>
<dbReference type="Proteomes" id="UP000218113">
    <property type="component" value="Unassembled WGS sequence"/>
</dbReference>
<dbReference type="InterPro" id="IPR036291">
    <property type="entry name" value="NAD(P)-bd_dom_sf"/>
</dbReference>
<evidence type="ECO:0000259" key="4">
    <source>
        <dbReference type="SMART" id="SM00822"/>
    </source>
</evidence>
<dbReference type="SUPFAM" id="SSF51735">
    <property type="entry name" value="NAD(P)-binding Rossmann-fold domains"/>
    <property type="match status" value="1"/>
</dbReference>
<dbReference type="CDD" id="cd05333">
    <property type="entry name" value="BKR_SDR_c"/>
    <property type="match status" value="1"/>
</dbReference>
<sequence>MKKHTVLVTGGTGGIGKAICMALSDEGFSVVASCSGNSCKKMDIWQEEMKMQGYSIPLVRGDVADFDSCTKMVQDAEQLIGSIDILVNVAGITRDGSFRKMSTTQWQNVIRTNLDSVYNVTQQVINGMIERRFGRIINISSVNGQKGQFGQTNYSAAKAGMHGFTMALAQEVAHKGITVNTVSPGYIATEMVMAVDEDIRKEIVKQIPVGRFGEPEEIARVVSFLADEQSGFITGADMSINGGMYMH</sequence>
<accession>A0A2A4T8V8</accession>
<feature type="domain" description="Ketoreductase" evidence="4">
    <location>
        <begin position="4"/>
        <end position="185"/>
    </location>
</feature>
<dbReference type="EMBL" id="NVSR01000010">
    <property type="protein sequence ID" value="PCI29794.1"/>
    <property type="molecule type" value="Genomic_DNA"/>
</dbReference>
<dbReference type="GO" id="GO:0042619">
    <property type="term" value="P:poly-hydroxybutyrate biosynthetic process"/>
    <property type="evidence" value="ECO:0007669"/>
    <property type="project" value="InterPro"/>
</dbReference>
<dbReference type="InterPro" id="IPR050259">
    <property type="entry name" value="SDR"/>
</dbReference>
<organism evidence="5 6">
    <name type="scientific">SAR324 cluster bacterium</name>
    <dbReference type="NCBI Taxonomy" id="2024889"/>
    <lineage>
        <taxon>Bacteria</taxon>
        <taxon>Deltaproteobacteria</taxon>
        <taxon>SAR324 cluster</taxon>
    </lineage>
</organism>
<dbReference type="GO" id="GO:0032787">
    <property type="term" value="P:monocarboxylic acid metabolic process"/>
    <property type="evidence" value="ECO:0007669"/>
    <property type="project" value="UniProtKB-ARBA"/>
</dbReference>
<dbReference type="FunFam" id="3.40.50.720:FF:000173">
    <property type="entry name" value="3-oxoacyl-[acyl-carrier protein] reductase"/>
    <property type="match status" value="1"/>
</dbReference>
<proteinExistence type="inferred from homology"/>
<protein>
    <submittedName>
        <fullName evidence="5">Beta-ketoacyl-ACP reductase</fullName>
        <ecNumber evidence="5">1.1.1.36</ecNumber>
    </submittedName>
</protein>
<dbReference type="PANTHER" id="PTHR42879">
    <property type="entry name" value="3-OXOACYL-(ACYL-CARRIER-PROTEIN) REDUCTASE"/>
    <property type="match status" value="1"/>
</dbReference>
<dbReference type="NCBIfam" id="TIGR01829">
    <property type="entry name" value="AcAcCoA_reduct"/>
    <property type="match status" value="1"/>
</dbReference>
<evidence type="ECO:0000313" key="6">
    <source>
        <dbReference type="Proteomes" id="UP000218113"/>
    </source>
</evidence>
<dbReference type="NCBIfam" id="NF009466">
    <property type="entry name" value="PRK12826.1-2"/>
    <property type="match status" value="1"/>
</dbReference>
<dbReference type="GO" id="GO:0005737">
    <property type="term" value="C:cytoplasm"/>
    <property type="evidence" value="ECO:0007669"/>
    <property type="project" value="InterPro"/>
</dbReference>
<gene>
    <name evidence="5" type="ORF">COB67_03345</name>
</gene>
<evidence type="ECO:0000256" key="3">
    <source>
        <dbReference type="RuleBase" id="RU000363"/>
    </source>
</evidence>
<comment type="similarity">
    <text evidence="1 3">Belongs to the short-chain dehydrogenases/reductases (SDR) family.</text>
</comment>
<dbReference type="PRINTS" id="PR00081">
    <property type="entry name" value="GDHRDH"/>
</dbReference>
<reference evidence="6" key="1">
    <citation type="submission" date="2017-08" db="EMBL/GenBank/DDBJ databases">
        <title>A dynamic microbial community with high functional redundancy inhabits the cold, oxic subseafloor aquifer.</title>
        <authorList>
            <person name="Tully B.J."/>
            <person name="Wheat C.G."/>
            <person name="Glazer B.T."/>
            <person name="Huber J.A."/>
        </authorList>
    </citation>
    <scope>NUCLEOTIDE SEQUENCE [LARGE SCALE GENOMIC DNA]</scope>
</reference>